<feature type="region of interest" description="Disordered" evidence="1">
    <location>
        <begin position="64"/>
        <end position="112"/>
    </location>
</feature>
<feature type="compositionally biased region" description="Basic residues" evidence="1">
    <location>
        <begin position="74"/>
        <end position="84"/>
    </location>
</feature>
<gene>
    <name evidence="2" type="ORF">CHIRRI_LOCUS12090</name>
</gene>
<reference evidence="2" key="1">
    <citation type="submission" date="2022-01" db="EMBL/GenBank/DDBJ databases">
        <authorList>
            <person name="King R."/>
        </authorList>
    </citation>
    <scope>NUCLEOTIDE SEQUENCE</scope>
</reference>
<sequence length="127" mass="14352">MKLTKVVRSNSFISISTRFNVYSYIIQCVQNEAKTKAYRHKYAVKRYSSENLIYLKKQKPSTAVTESYNDEKPKKVKSKPKSFVRKMDAKLSSKAASLPSSKLPKKSSKPIVASSNATHNVATLIFN</sequence>
<dbReference type="AlphaFoldDB" id="A0A9N9WYV6"/>
<evidence type="ECO:0000256" key="1">
    <source>
        <dbReference type="SAM" id="MobiDB-lite"/>
    </source>
</evidence>
<dbReference type="EMBL" id="OU895879">
    <property type="protein sequence ID" value="CAG9809262.1"/>
    <property type="molecule type" value="Genomic_DNA"/>
</dbReference>
<protein>
    <submittedName>
        <fullName evidence="2">Uncharacterized protein</fullName>
    </submittedName>
</protein>
<feature type="compositionally biased region" description="Low complexity" evidence="1">
    <location>
        <begin position="92"/>
        <end position="102"/>
    </location>
</feature>
<name>A0A9N9WYV6_9DIPT</name>
<evidence type="ECO:0000313" key="3">
    <source>
        <dbReference type="Proteomes" id="UP001153620"/>
    </source>
</evidence>
<proteinExistence type="predicted"/>
<accession>A0A9N9WYV6</accession>
<dbReference type="Proteomes" id="UP001153620">
    <property type="component" value="Chromosome 3"/>
</dbReference>
<organism evidence="2 3">
    <name type="scientific">Chironomus riparius</name>
    <dbReference type="NCBI Taxonomy" id="315576"/>
    <lineage>
        <taxon>Eukaryota</taxon>
        <taxon>Metazoa</taxon>
        <taxon>Ecdysozoa</taxon>
        <taxon>Arthropoda</taxon>
        <taxon>Hexapoda</taxon>
        <taxon>Insecta</taxon>
        <taxon>Pterygota</taxon>
        <taxon>Neoptera</taxon>
        <taxon>Endopterygota</taxon>
        <taxon>Diptera</taxon>
        <taxon>Nematocera</taxon>
        <taxon>Chironomoidea</taxon>
        <taxon>Chironomidae</taxon>
        <taxon>Chironominae</taxon>
        <taxon>Chironomus</taxon>
    </lineage>
</organism>
<evidence type="ECO:0000313" key="2">
    <source>
        <dbReference type="EMBL" id="CAG9809262.1"/>
    </source>
</evidence>
<keyword evidence="3" id="KW-1185">Reference proteome</keyword>
<reference evidence="2" key="2">
    <citation type="submission" date="2022-10" db="EMBL/GenBank/DDBJ databases">
        <authorList>
            <consortium name="ENA_rothamsted_submissions"/>
            <consortium name="culmorum"/>
            <person name="King R."/>
        </authorList>
    </citation>
    <scope>NUCLEOTIDE SEQUENCE</scope>
</reference>